<sequence>MTLMEPPLLGKYTVVQRGAYDFKRKRPTLKDQSGNSATPDDKFCVASSLGSSGSSPLTLTAFDVSSASSMTTYATISTTVEFDPEIDVLLAPVVTITFTVKPDGSTCVPDCDDPSQTNVETDY</sequence>
<evidence type="ECO:0000313" key="2">
    <source>
        <dbReference type="Proteomes" id="UP000622797"/>
    </source>
</evidence>
<dbReference type="EMBL" id="JABEXW010000525">
    <property type="protein sequence ID" value="KAF4962767.1"/>
    <property type="molecule type" value="Genomic_DNA"/>
</dbReference>
<comment type="caution">
    <text evidence="1">The sequence shown here is derived from an EMBL/GenBank/DDBJ whole genome shotgun (WGS) entry which is preliminary data.</text>
</comment>
<gene>
    <name evidence="1" type="ORF">FSARC_9171</name>
</gene>
<proteinExistence type="predicted"/>
<dbReference type="AlphaFoldDB" id="A0A8H4TRM9"/>
<keyword evidence="2" id="KW-1185">Reference proteome</keyword>
<name>A0A8H4TRM9_9HYPO</name>
<evidence type="ECO:0000313" key="1">
    <source>
        <dbReference type="EMBL" id="KAF4962767.1"/>
    </source>
</evidence>
<protein>
    <submittedName>
        <fullName evidence="1">Uncharacterized protein</fullName>
    </submittedName>
</protein>
<accession>A0A8H4TRM9</accession>
<dbReference type="OrthoDB" id="5035892at2759"/>
<reference evidence="1" key="2">
    <citation type="submission" date="2020-05" db="EMBL/GenBank/DDBJ databases">
        <authorList>
            <person name="Kim H.-S."/>
            <person name="Proctor R.H."/>
            <person name="Brown D.W."/>
        </authorList>
    </citation>
    <scope>NUCLEOTIDE SEQUENCE</scope>
    <source>
        <strain evidence="1">NRRL 20472</strain>
    </source>
</reference>
<dbReference type="Proteomes" id="UP000622797">
    <property type="component" value="Unassembled WGS sequence"/>
</dbReference>
<organism evidence="1 2">
    <name type="scientific">Fusarium sarcochroum</name>
    <dbReference type="NCBI Taxonomy" id="1208366"/>
    <lineage>
        <taxon>Eukaryota</taxon>
        <taxon>Fungi</taxon>
        <taxon>Dikarya</taxon>
        <taxon>Ascomycota</taxon>
        <taxon>Pezizomycotina</taxon>
        <taxon>Sordariomycetes</taxon>
        <taxon>Hypocreomycetidae</taxon>
        <taxon>Hypocreales</taxon>
        <taxon>Nectriaceae</taxon>
        <taxon>Fusarium</taxon>
        <taxon>Fusarium lateritium species complex</taxon>
    </lineage>
</organism>
<reference evidence="1" key="1">
    <citation type="journal article" date="2020" name="BMC Genomics">
        <title>Correction to: Identification and distribution of gene clusters required for synthesis of sphingolipid metabolism inhibitors in diverse species of the filamentous fungus Fusarium.</title>
        <authorList>
            <person name="Kim H.S."/>
            <person name="Lohmar J.M."/>
            <person name="Busman M."/>
            <person name="Brown D.W."/>
            <person name="Naumann T.A."/>
            <person name="Divon H.H."/>
            <person name="Lysoe E."/>
            <person name="Uhlig S."/>
            <person name="Proctor R.H."/>
        </authorList>
    </citation>
    <scope>NUCLEOTIDE SEQUENCE</scope>
    <source>
        <strain evidence="1">NRRL 20472</strain>
    </source>
</reference>